<dbReference type="Proteomes" id="UP001179952">
    <property type="component" value="Unassembled WGS sequence"/>
</dbReference>
<dbReference type="PANTHER" id="PTHR47926">
    <property type="entry name" value="PENTATRICOPEPTIDE REPEAT-CONTAINING PROTEIN"/>
    <property type="match status" value="1"/>
</dbReference>
<dbReference type="Pfam" id="PF20431">
    <property type="entry name" value="E_motif"/>
    <property type="match status" value="1"/>
</dbReference>
<dbReference type="AlphaFoldDB" id="A0AAV9BAL8"/>
<keyword evidence="3" id="KW-1185">Reference proteome</keyword>
<evidence type="ECO:0000256" key="1">
    <source>
        <dbReference type="SAM" id="MobiDB-lite"/>
    </source>
</evidence>
<feature type="compositionally biased region" description="Basic and acidic residues" evidence="1">
    <location>
        <begin position="112"/>
        <end position="126"/>
    </location>
</feature>
<dbReference type="InterPro" id="IPR046848">
    <property type="entry name" value="E_motif"/>
</dbReference>
<dbReference type="EMBL" id="JAUJYN010000004">
    <property type="protein sequence ID" value="KAK1273309.1"/>
    <property type="molecule type" value="Genomic_DNA"/>
</dbReference>
<reference evidence="2" key="2">
    <citation type="submission" date="2023-06" db="EMBL/GenBank/DDBJ databases">
        <authorList>
            <person name="Ma L."/>
            <person name="Liu K.-W."/>
            <person name="Li Z."/>
            <person name="Hsiao Y.-Y."/>
            <person name="Qi Y."/>
            <person name="Fu T."/>
            <person name="Tang G."/>
            <person name="Zhang D."/>
            <person name="Sun W.-H."/>
            <person name="Liu D.-K."/>
            <person name="Li Y."/>
            <person name="Chen G.-Z."/>
            <person name="Liu X.-D."/>
            <person name="Liao X.-Y."/>
            <person name="Jiang Y.-T."/>
            <person name="Yu X."/>
            <person name="Hao Y."/>
            <person name="Huang J."/>
            <person name="Zhao X.-W."/>
            <person name="Ke S."/>
            <person name="Chen Y.-Y."/>
            <person name="Wu W.-L."/>
            <person name="Hsu J.-L."/>
            <person name="Lin Y.-F."/>
            <person name="Huang M.-D."/>
            <person name="Li C.-Y."/>
            <person name="Huang L."/>
            <person name="Wang Z.-W."/>
            <person name="Zhao X."/>
            <person name="Zhong W.-Y."/>
            <person name="Peng D.-H."/>
            <person name="Ahmad S."/>
            <person name="Lan S."/>
            <person name="Zhang J.-S."/>
            <person name="Tsai W.-C."/>
            <person name="Van De Peer Y."/>
            <person name="Liu Z.-J."/>
        </authorList>
    </citation>
    <scope>NUCLEOTIDE SEQUENCE</scope>
    <source>
        <strain evidence="2">SCP</strain>
        <tissue evidence="2">Leaves</tissue>
    </source>
</reference>
<name>A0AAV9BAL8_ACOGR</name>
<accession>A0AAV9BAL8</accession>
<evidence type="ECO:0000313" key="2">
    <source>
        <dbReference type="EMBL" id="KAK1273309.1"/>
    </source>
</evidence>
<dbReference type="InterPro" id="IPR046960">
    <property type="entry name" value="PPR_At4g14850-like_plant"/>
</dbReference>
<dbReference type="GO" id="GO:0009451">
    <property type="term" value="P:RNA modification"/>
    <property type="evidence" value="ECO:0007669"/>
    <property type="project" value="InterPro"/>
</dbReference>
<reference evidence="2" key="1">
    <citation type="journal article" date="2023" name="Nat. Commun.">
        <title>Diploid and tetraploid genomes of Acorus and the evolution of monocots.</title>
        <authorList>
            <person name="Ma L."/>
            <person name="Liu K.W."/>
            <person name="Li Z."/>
            <person name="Hsiao Y.Y."/>
            <person name="Qi Y."/>
            <person name="Fu T."/>
            <person name="Tang G.D."/>
            <person name="Zhang D."/>
            <person name="Sun W.H."/>
            <person name="Liu D.K."/>
            <person name="Li Y."/>
            <person name="Chen G.Z."/>
            <person name="Liu X.D."/>
            <person name="Liao X.Y."/>
            <person name="Jiang Y.T."/>
            <person name="Yu X."/>
            <person name="Hao Y."/>
            <person name="Huang J."/>
            <person name="Zhao X.W."/>
            <person name="Ke S."/>
            <person name="Chen Y.Y."/>
            <person name="Wu W.L."/>
            <person name="Hsu J.L."/>
            <person name="Lin Y.F."/>
            <person name="Huang M.D."/>
            <person name="Li C.Y."/>
            <person name="Huang L."/>
            <person name="Wang Z.W."/>
            <person name="Zhao X."/>
            <person name="Zhong W.Y."/>
            <person name="Peng D.H."/>
            <person name="Ahmad S."/>
            <person name="Lan S."/>
            <person name="Zhang J.S."/>
            <person name="Tsai W.C."/>
            <person name="Van de Peer Y."/>
            <person name="Liu Z.J."/>
        </authorList>
    </citation>
    <scope>NUCLEOTIDE SEQUENCE</scope>
    <source>
        <strain evidence="2">SCP</strain>
    </source>
</reference>
<feature type="compositionally biased region" description="Low complexity" evidence="1">
    <location>
        <begin position="96"/>
        <end position="111"/>
    </location>
</feature>
<proteinExistence type="predicted"/>
<feature type="region of interest" description="Disordered" evidence="1">
    <location>
        <begin position="86"/>
        <end position="126"/>
    </location>
</feature>
<protein>
    <submittedName>
        <fullName evidence="2">Pentatricopeptide repeat-containing protein</fullName>
    </submittedName>
</protein>
<sequence>MRGEFGIASEIQHCGCMVDLYRRAGRTEEAMGAAAPVLSSNVYEKKGRWEGVRSVRGLMEDNRMKKMPGCSLVKVGGVQHEFFVGDESHPGMGLPDTGRGSRTVTTTSDLRGVGEVERRRGRTQPE</sequence>
<evidence type="ECO:0000313" key="3">
    <source>
        <dbReference type="Proteomes" id="UP001179952"/>
    </source>
</evidence>
<comment type="caution">
    <text evidence="2">The sequence shown here is derived from an EMBL/GenBank/DDBJ whole genome shotgun (WGS) entry which is preliminary data.</text>
</comment>
<organism evidence="2 3">
    <name type="scientific">Acorus gramineus</name>
    <name type="common">Dwarf sweet flag</name>
    <dbReference type="NCBI Taxonomy" id="55184"/>
    <lineage>
        <taxon>Eukaryota</taxon>
        <taxon>Viridiplantae</taxon>
        <taxon>Streptophyta</taxon>
        <taxon>Embryophyta</taxon>
        <taxon>Tracheophyta</taxon>
        <taxon>Spermatophyta</taxon>
        <taxon>Magnoliopsida</taxon>
        <taxon>Liliopsida</taxon>
        <taxon>Acoraceae</taxon>
        <taxon>Acorus</taxon>
    </lineage>
</organism>
<gene>
    <name evidence="2" type="ORF">QJS04_geneDACA010859</name>
</gene>
<dbReference type="GO" id="GO:0003723">
    <property type="term" value="F:RNA binding"/>
    <property type="evidence" value="ECO:0007669"/>
    <property type="project" value="InterPro"/>
</dbReference>